<sequence>MDSMWKSWVLLLTLYLASYQAAASPLSWQKECSEGPENWCKDFQAALQCGVVEHCWQTVWNKLPGKSVPCLACKMAVSVVGKILQDNRTDEKIHAFLDKICQCLPYQDWSLKCKKMVDTSLIMIIEMSKQILSNPDVVCRAISLCKSIENHEDAPKRQNPLQSNEIPVMDFPEMVSPFLANVPLLLYPQDKTQQETWERRPLCQDCVQLVTDVQKEVRTTKSLVATAEQLCEHLGSSLAEGCKSYVHKYSEFAIQMAMHMHPKDICGRVGFCPSLKSEPFQDLVPAKVMPAFNTKEPAQEHQEPENNTPLCSICEIAVKAAERMLENNKTEEQIVHEMEKVCYMLPHGVLGQCKDFVDSYGKAVVVMLLEATNPEAICIMLKCCPKSSPSHAERRALEQLPANPGEFCDVCQIVVTYIDNELDQNETRAQIGKMLEKGCHFLPQPLIEKCDEVVLEYEPQALLLLERIMEPSFVCTKIGACQSSEDLLGEDPCVWGPSYWCKNMETAAQCNAVEHCKHHLWS</sequence>
<dbReference type="GeneTree" id="ENSGT00940000156695"/>
<feature type="disulfide bond" evidence="18">
    <location>
        <begin position="408"/>
        <end position="481"/>
    </location>
</feature>
<feature type="disulfide bond" evidence="18">
    <location>
        <begin position="311"/>
        <end position="384"/>
    </location>
</feature>
<evidence type="ECO:0000256" key="2">
    <source>
        <dbReference type="ARBA" id="ARBA00004371"/>
    </source>
</evidence>
<keyword evidence="4" id="KW-0767">Surface film</keyword>
<feature type="disulfide bond" evidence="18">
    <location>
        <begin position="70"/>
        <end position="145"/>
    </location>
</feature>
<dbReference type="KEGG" id="pss:102446209"/>
<name>K7G1P7_PELSI</name>
<feature type="disulfide bond" evidence="18">
    <location>
        <begin position="342"/>
        <end position="353"/>
    </location>
</feature>
<evidence type="ECO:0000256" key="14">
    <source>
        <dbReference type="ARBA" id="ARBA00037231"/>
    </source>
</evidence>
<keyword evidence="8" id="KW-0677">Repeat</keyword>
<dbReference type="InterPro" id="IPR008373">
    <property type="entry name" value="Saposin"/>
</dbReference>
<dbReference type="InterPro" id="IPR008139">
    <property type="entry name" value="SaposinB_dom"/>
</dbReference>
<evidence type="ECO:0000256" key="9">
    <source>
        <dbReference type="ARBA" id="ARBA00023157"/>
    </source>
</evidence>
<dbReference type="OrthoDB" id="69496at2759"/>
<organism evidence="21 22">
    <name type="scientific">Pelodiscus sinensis</name>
    <name type="common">Chinese softshell turtle</name>
    <name type="synonym">Trionyx sinensis</name>
    <dbReference type="NCBI Taxonomy" id="13735"/>
    <lineage>
        <taxon>Eukaryota</taxon>
        <taxon>Metazoa</taxon>
        <taxon>Chordata</taxon>
        <taxon>Craniata</taxon>
        <taxon>Vertebrata</taxon>
        <taxon>Euteleostomi</taxon>
        <taxon>Archelosauria</taxon>
        <taxon>Testudinata</taxon>
        <taxon>Testudines</taxon>
        <taxon>Cryptodira</taxon>
        <taxon>Trionychia</taxon>
        <taxon>Trionychidae</taxon>
        <taxon>Pelodiscus</taxon>
    </lineage>
</organism>
<dbReference type="GeneID" id="102446209"/>
<reference evidence="22" key="2">
    <citation type="journal article" date="2013" name="Nat. Genet.">
        <title>The draft genomes of soft-shell turtle and green sea turtle yield insights into the development and evolution of the turtle-specific body plan.</title>
        <authorList>
            <person name="Wang Z."/>
            <person name="Pascual-Anaya J."/>
            <person name="Zadissa A."/>
            <person name="Li W."/>
            <person name="Niimura Y."/>
            <person name="Huang Z."/>
            <person name="Li C."/>
            <person name="White S."/>
            <person name="Xiong Z."/>
            <person name="Fang D."/>
            <person name="Wang B."/>
            <person name="Ming Y."/>
            <person name="Chen Y."/>
            <person name="Zheng Y."/>
            <person name="Kuraku S."/>
            <person name="Pignatelli M."/>
            <person name="Herrero J."/>
            <person name="Beal K."/>
            <person name="Nozawa M."/>
            <person name="Li Q."/>
            <person name="Wang J."/>
            <person name="Zhang H."/>
            <person name="Yu L."/>
            <person name="Shigenobu S."/>
            <person name="Wang J."/>
            <person name="Liu J."/>
            <person name="Flicek P."/>
            <person name="Searle S."/>
            <person name="Wang J."/>
            <person name="Kuratani S."/>
            <person name="Yin Y."/>
            <person name="Aken B."/>
            <person name="Zhang G."/>
            <person name="Irie N."/>
        </authorList>
    </citation>
    <scope>NUCLEOTIDE SEQUENCE [LARGE SCALE GENOMIC DNA]</scope>
    <source>
        <strain evidence="22">Daiwa-1</strain>
    </source>
</reference>
<dbReference type="PROSITE" id="PS51110">
    <property type="entry name" value="SAP_A"/>
    <property type="match status" value="2"/>
</dbReference>
<reference evidence="21" key="3">
    <citation type="submission" date="2025-08" db="UniProtKB">
        <authorList>
            <consortium name="Ensembl"/>
        </authorList>
    </citation>
    <scope>IDENTIFICATION</scope>
</reference>
<comment type="function">
    <text evidence="12">Saposin-A and saposin-C stimulate the hydrolysis of glucosylceramide by beta-glucosylceramidase (EC 3.2.1.45) and galactosylceramide by beta-galactosylceramidase (EC 3.2.1.46). Saposin-C apparently acts by combining with the enzyme and acidic lipid to form an activated complex, rather than by solubilizing the substrate.</text>
</comment>
<keyword evidence="6" id="KW-0305">Gaseous exchange</keyword>
<dbReference type="SMART" id="SM00162">
    <property type="entry name" value="SAPA"/>
    <property type="match status" value="2"/>
</dbReference>
<reference evidence="21" key="4">
    <citation type="submission" date="2025-09" db="UniProtKB">
        <authorList>
            <consortium name="Ensembl"/>
        </authorList>
    </citation>
    <scope>IDENTIFICATION</scope>
</reference>
<dbReference type="eggNOG" id="KOG1340">
    <property type="taxonomic scope" value="Eukaryota"/>
</dbReference>
<dbReference type="GO" id="GO:0019216">
    <property type="term" value="P:regulation of lipid metabolic process"/>
    <property type="evidence" value="ECO:0007669"/>
    <property type="project" value="UniProtKB-UniRule"/>
</dbReference>
<evidence type="ECO:0000256" key="16">
    <source>
        <dbReference type="ARBA" id="ARBA00040265"/>
    </source>
</evidence>
<feature type="disulfide bond" evidence="18">
    <location>
        <begin position="314"/>
        <end position="378"/>
    </location>
</feature>
<keyword evidence="10" id="KW-0325">Glycoprotein</keyword>
<evidence type="ECO:0000259" key="19">
    <source>
        <dbReference type="PROSITE" id="PS50015"/>
    </source>
</evidence>
<feature type="domain" description="Saposin B-type" evidence="19">
    <location>
        <begin position="66"/>
        <end position="149"/>
    </location>
</feature>
<keyword evidence="7 17" id="KW-0732">Signal</keyword>
<dbReference type="InterPro" id="IPR021165">
    <property type="entry name" value="Saposin_chordata"/>
</dbReference>
<comment type="function">
    <text evidence="15">Saposin-B stimulates the hydrolysis of galacto-cerebroside sulfate by arylsulfatase A (EC 3.1.6.8), GM1 gangliosides by beta-galactosidase (EC 3.2.1.23) and globotriaosylceramide by alpha-galactosidase A (EC 3.2.1.22). Saposin-B forms a solubilizing complex with the substrates of the sphingolipid hydrolases.</text>
</comment>
<dbReference type="OMA" id="CKWMVDA"/>
<dbReference type="Gene3D" id="1.10.225.10">
    <property type="entry name" value="Saposin-like"/>
    <property type="match status" value="4"/>
</dbReference>
<dbReference type="GO" id="GO:0005764">
    <property type="term" value="C:lysosome"/>
    <property type="evidence" value="ECO:0007669"/>
    <property type="project" value="UniProtKB-UniRule"/>
</dbReference>
<dbReference type="PANTHER" id="PTHR11480">
    <property type="entry name" value="SAPOSIN-RELATED"/>
    <property type="match status" value="1"/>
</dbReference>
<dbReference type="Ensembl" id="ENSPSIT00000014276.1">
    <property type="protein sequence ID" value="ENSPSIP00000014208.1"/>
    <property type="gene ID" value="ENSPSIG00000012753.1"/>
</dbReference>
<reference evidence="22" key="1">
    <citation type="submission" date="2011-10" db="EMBL/GenBank/DDBJ databases">
        <authorList>
            <consortium name="Soft-shell Turtle Genome Consortium"/>
        </authorList>
    </citation>
    <scope>NUCLEOTIDE SEQUENCE [LARGE SCALE GENOMIC DNA]</scope>
    <source>
        <strain evidence="22">Daiwa-1</strain>
    </source>
</reference>
<dbReference type="Pfam" id="PF03489">
    <property type="entry name" value="SapB_2"/>
    <property type="match status" value="4"/>
</dbReference>
<evidence type="ECO:0000256" key="3">
    <source>
        <dbReference type="ARBA" id="ARBA00011748"/>
    </source>
</evidence>
<proteinExistence type="predicted"/>
<dbReference type="STRING" id="13735.ENSPSIP00000014208"/>
<dbReference type="FunFam" id="1.10.225.10:FF:000008">
    <property type="entry name" value="Pulmonary surfactant-associated protein B"/>
    <property type="match status" value="1"/>
</dbReference>
<dbReference type="FunFam" id="1.10.225.10:FF:000002">
    <property type="entry name" value="prosaposin isoform X2"/>
    <property type="match status" value="2"/>
</dbReference>
<evidence type="ECO:0000256" key="8">
    <source>
        <dbReference type="ARBA" id="ARBA00022737"/>
    </source>
</evidence>
<dbReference type="PIRSF" id="PIRSF002431">
    <property type="entry name" value="Saposin"/>
    <property type="match status" value="1"/>
</dbReference>
<feature type="disulfide bond" evidence="18">
    <location>
        <begin position="231"/>
        <end position="242"/>
    </location>
</feature>
<evidence type="ECO:0000313" key="21">
    <source>
        <dbReference type="Ensembl" id="ENSPSIP00000014208.1"/>
    </source>
</evidence>
<evidence type="ECO:0000259" key="20">
    <source>
        <dbReference type="PROSITE" id="PS51110"/>
    </source>
</evidence>
<dbReference type="InterPro" id="IPR008138">
    <property type="entry name" value="SapB_2"/>
</dbReference>
<feature type="signal peptide" evidence="17">
    <location>
        <begin position="1"/>
        <end position="23"/>
    </location>
</feature>
<keyword evidence="5" id="KW-0964">Secreted</keyword>
<evidence type="ECO:0000256" key="18">
    <source>
        <dbReference type="PIRSR" id="PIRSR002431-1"/>
    </source>
</evidence>
<comment type="function">
    <text evidence="17">Prosaposin: Behaves as a myelinotrophic and neurotrophic factor, these effects are mediated by its G-protein-coupled receptors, GPR37 and GPR37L1, undergoing ligand-mediated internalization followed by ERK phosphorylation signaling.</text>
</comment>
<dbReference type="EMBL" id="AGCU01074974">
    <property type="status" value="NOT_ANNOTATED_CDS"/>
    <property type="molecule type" value="Genomic_DNA"/>
</dbReference>
<dbReference type="Pfam" id="PF05184">
    <property type="entry name" value="SapB_1"/>
    <property type="match status" value="3"/>
</dbReference>
<dbReference type="AlphaFoldDB" id="K7G1P7"/>
<dbReference type="GO" id="GO:0006665">
    <property type="term" value="P:sphingolipid metabolic process"/>
    <property type="evidence" value="ECO:0007669"/>
    <property type="project" value="UniProtKB-UniRule"/>
</dbReference>
<evidence type="ECO:0000256" key="4">
    <source>
        <dbReference type="ARBA" id="ARBA00022439"/>
    </source>
</evidence>
<dbReference type="EMBL" id="AGCU01074977">
    <property type="status" value="NOT_ANNOTATED_CDS"/>
    <property type="molecule type" value="Genomic_DNA"/>
</dbReference>
<feature type="chain" id="PRO_5019622203" description="Prosaposin" evidence="17">
    <location>
        <begin position="24"/>
        <end position="522"/>
    </location>
</feature>
<dbReference type="EMBL" id="AGCU01074975">
    <property type="status" value="NOT_ANNOTATED_CDS"/>
    <property type="molecule type" value="Genomic_DNA"/>
</dbReference>
<dbReference type="GO" id="GO:0005576">
    <property type="term" value="C:extracellular region"/>
    <property type="evidence" value="ECO:0007669"/>
    <property type="project" value="UniProtKB-SubCell"/>
</dbReference>
<dbReference type="EMBL" id="AGCU01074978">
    <property type="status" value="NOT_ANNOTATED_CDS"/>
    <property type="molecule type" value="Genomic_DNA"/>
</dbReference>
<evidence type="ECO:0000256" key="17">
    <source>
        <dbReference type="PIRNR" id="PIRNR002431"/>
    </source>
</evidence>
<feature type="domain" description="Saposin B-type" evidence="19">
    <location>
        <begin position="307"/>
        <end position="388"/>
    </location>
</feature>
<dbReference type="RefSeq" id="XP_006121559.1">
    <property type="nucleotide sequence ID" value="XM_006121497.3"/>
</dbReference>
<feature type="disulfide bond" evidence="18">
    <location>
        <begin position="203"/>
        <end position="272"/>
    </location>
</feature>
<feature type="domain" description="Saposin B-type" evidence="19">
    <location>
        <begin position="404"/>
        <end position="485"/>
    </location>
</feature>
<comment type="subcellular location">
    <subcellularLocation>
        <location evidence="2">Lysosome</location>
    </subcellularLocation>
    <subcellularLocation>
        <location evidence="1">Secreted</location>
        <location evidence="1">Extracellular space</location>
        <location evidence="1">Surface film</location>
    </subcellularLocation>
</comment>
<evidence type="ECO:0000256" key="1">
    <source>
        <dbReference type="ARBA" id="ARBA00004364"/>
    </source>
</evidence>
<feature type="domain" description="Saposin A-type" evidence="20">
    <location>
        <begin position="25"/>
        <end position="65"/>
    </location>
</feature>
<dbReference type="GO" id="GO:0007585">
    <property type="term" value="P:respiratory gaseous exchange by respiratory system"/>
    <property type="evidence" value="ECO:0007669"/>
    <property type="project" value="UniProtKB-KW"/>
</dbReference>
<dbReference type="Pfam" id="PF02199">
    <property type="entry name" value="SapA"/>
    <property type="match status" value="2"/>
</dbReference>
<dbReference type="InterPro" id="IPR051428">
    <property type="entry name" value="Sphingo_Act-Surfact_Prot"/>
</dbReference>
<comment type="function">
    <text evidence="17">Saposins are specific low-molecular mass non-enzymic proteins, they participate in the lysosomal degradation of sphingolipids, which takes place by the sequential action of specific hydrolases.</text>
</comment>
<protein>
    <recommendedName>
        <fullName evidence="16 17">Prosaposin</fullName>
    </recommendedName>
</protein>
<dbReference type="InterPro" id="IPR011001">
    <property type="entry name" value="Saposin-like"/>
</dbReference>
<dbReference type="Proteomes" id="UP000007267">
    <property type="component" value="Unassembled WGS sequence"/>
</dbReference>
<feature type="domain" description="Saposin B-type" evidence="19">
    <location>
        <begin position="199"/>
        <end position="276"/>
    </location>
</feature>
<evidence type="ECO:0000256" key="11">
    <source>
        <dbReference type="ARBA" id="ARBA00023228"/>
    </source>
</evidence>
<evidence type="ECO:0000256" key="10">
    <source>
        <dbReference type="ARBA" id="ARBA00023180"/>
    </source>
</evidence>
<dbReference type="PRINTS" id="PR01797">
    <property type="entry name" value="SAPOSIN"/>
</dbReference>
<feature type="disulfide bond" evidence="18">
    <location>
        <begin position="206"/>
        <end position="266"/>
    </location>
</feature>
<feature type="domain" description="Saposin A-type" evidence="20">
    <location>
        <begin position="486"/>
        <end position="522"/>
    </location>
</feature>
<evidence type="ECO:0000256" key="15">
    <source>
        <dbReference type="ARBA" id="ARBA00037606"/>
    </source>
</evidence>
<dbReference type="HOGENOM" id="CLU_033757_0_0_1"/>
<dbReference type="PROSITE" id="PS50015">
    <property type="entry name" value="SAP_B"/>
    <property type="match status" value="4"/>
</dbReference>
<dbReference type="GO" id="GO:0007193">
    <property type="term" value="P:adenylate cyclase-inhibiting G protein-coupled receptor signaling pathway"/>
    <property type="evidence" value="ECO:0007669"/>
    <property type="project" value="UniProtKB-UniRule"/>
</dbReference>
<evidence type="ECO:0000256" key="7">
    <source>
        <dbReference type="ARBA" id="ARBA00022729"/>
    </source>
</evidence>
<evidence type="ECO:0000313" key="22">
    <source>
        <dbReference type="Proteomes" id="UP000007267"/>
    </source>
</evidence>
<evidence type="ECO:0000256" key="6">
    <source>
        <dbReference type="ARBA" id="ARBA00022713"/>
    </source>
</evidence>
<comment type="subunit">
    <text evidence="3">Homodimer; disulfide-linked.</text>
</comment>
<feature type="disulfide bond" evidence="18">
    <location>
        <begin position="439"/>
        <end position="450"/>
    </location>
</feature>
<comment type="function">
    <text evidence="14">Saposin-D is a specific sphingomyelin phosphodiesterase activator (EC 3.1.4.12).</text>
</comment>
<evidence type="ECO:0000256" key="12">
    <source>
        <dbReference type="ARBA" id="ARBA00037150"/>
    </source>
</evidence>
<keyword evidence="9 18" id="KW-1015">Disulfide bond</keyword>
<evidence type="ECO:0000256" key="5">
    <source>
        <dbReference type="ARBA" id="ARBA00022525"/>
    </source>
</evidence>
<feature type="disulfide bond" evidence="18">
    <location>
        <begin position="101"/>
        <end position="113"/>
    </location>
</feature>
<feature type="disulfide bond" evidence="18">
    <location>
        <begin position="411"/>
        <end position="475"/>
    </location>
</feature>
<dbReference type="GO" id="GO:0016020">
    <property type="term" value="C:membrane"/>
    <property type="evidence" value="ECO:0007669"/>
    <property type="project" value="GOC"/>
</dbReference>
<dbReference type="SMART" id="SM00741">
    <property type="entry name" value="SapB"/>
    <property type="match status" value="4"/>
</dbReference>
<comment type="function">
    <text evidence="13">Pulmonary surfactant-associated proteins promote alveolar stability by lowering the surface tension at the air-liquid interface in the peripheral air spaces. SP-B increases the collapse pressure of palmitic acid to nearly 70 millinewtons per meter.</text>
</comment>
<accession>K7G1P7</accession>
<dbReference type="EMBL" id="AGCU01074976">
    <property type="status" value="NOT_ANNOTATED_CDS"/>
    <property type="molecule type" value="Genomic_DNA"/>
</dbReference>
<keyword evidence="11" id="KW-0458">Lysosome</keyword>
<feature type="disulfide bond" evidence="18">
    <location>
        <begin position="73"/>
        <end position="139"/>
    </location>
</feature>
<keyword evidence="22" id="KW-1185">Reference proteome</keyword>
<dbReference type="SUPFAM" id="SSF47862">
    <property type="entry name" value="Saposin"/>
    <property type="match status" value="4"/>
</dbReference>
<dbReference type="InterPro" id="IPR003119">
    <property type="entry name" value="SAP_A"/>
</dbReference>
<evidence type="ECO:0000256" key="13">
    <source>
        <dbReference type="ARBA" id="ARBA00037221"/>
    </source>
</evidence>
<dbReference type="InterPro" id="IPR007856">
    <property type="entry name" value="SapB_1"/>
</dbReference>
<dbReference type="PANTHER" id="PTHR11480:SF36">
    <property type="entry name" value="PROSAPOSIN"/>
    <property type="match status" value="1"/>
</dbReference>